<comment type="caution">
    <text evidence="2">The sequence shown here is derived from an EMBL/GenBank/DDBJ whole genome shotgun (WGS) entry which is preliminary data.</text>
</comment>
<name>A0A433A025_9FUNG</name>
<keyword evidence="3" id="KW-1185">Reference proteome</keyword>
<gene>
    <name evidence="2" type="ORF">BC936DRAFT_142951</name>
</gene>
<dbReference type="InterPro" id="IPR003131">
    <property type="entry name" value="T1-type_BTB"/>
</dbReference>
<evidence type="ECO:0000313" key="3">
    <source>
        <dbReference type="Proteomes" id="UP000268093"/>
    </source>
</evidence>
<dbReference type="Proteomes" id="UP000268093">
    <property type="component" value="Unassembled WGS sequence"/>
</dbReference>
<dbReference type="GO" id="GO:0051260">
    <property type="term" value="P:protein homooligomerization"/>
    <property type="evidence" value="ECO:0007669"/>
    <property type="project" value="InterPro"/>
</dbReference>
<evidence type="ECO:0000313" key="2">
    <source>
        <dbReference type="EMBL" id="RUO95923.1"/>
    </source>
</evidence>
<dbReference type="SUPFAM" id="SSF54695">
    <property type="entry name" value="POZ domain"/>
    <property type="match status" value="1"/>
</dbReference>
<dbReference type="Pfam" id="PF02214">
    <property type="entry name" value="BTB_2"/>
    <property type="match status" value="1"/>
</dbReference>
<dbReference type="EMBL" id="RBNI01024699">
    <property type="protein sequence ID" value="RUO95923.1"/>
    <property type="molecule type" value="Genomic_DNA"/>
</dbReference>
<sequence>MRQQFALHGYINWLLAYKHFIFAPCLLDVTKFQKEKIKLNVGGNLFETSLTTLKRDPQSMLAAMFSGRHPLTADADGSYFIDRDGTHFRLILNYLRDLRIPPSVTDDQKM</sequence>
<dbReference type="InterPro" id="IPR011333">
    <property type="entry name" value="SKP1/BTB/POZ_sf"/>
</dbReference>
<dbReference type="PANTHER" id="PTHR11145">
    <property type="entry name" value="BTB/POZ DOMAIN-CONTAINING ADAPTER FOR CUL3-MEDIATED RHOA DEGRADATION PROTEIN FAMILY MEMBER"/>
    <property type="match status" value="1"/>
</dbReference>
<dbReference type="OrthoDB" id="2414723at2759"/>
<dbReference type="Gene3D" id="3.30.710.10">
    <property type="entry name" value="Potassium Channel Kv1.1, Chain A"/>
    <property type="match status" value="1"/>
</dbReference>
<dbReference type="AlphaFoldDB" id="A0A433A025"/>
<dbReference type="PANTHER" id="PTHR11145:SF8">
    <property type="entry name" value="RE57120P"/>
    <property type="match status" value="1"/>
</dbReference>
<accession>A0A433A025</accession>
<dbReference type="InterPro" id="IPR045068">
    <property type="entry name" value="BACURD1-3"/>
</dbReference>
<proteinExistence type="predicted"/>
<evidence type="ECO:0000259" key="1">
    <source>
        <dbReference type="Pfam" id="PF02214"/>
    </source>
</evidence>
<protein>
    <submittedName>
        <fullName evidence="2">BTB/POZ protein</fullName>
    </submittedName>
</protein>
<organism evidence="2 3">
    <name type="scientific">Jimgerdemannia flammicorona</name>
    <dbReference type="NCBI Taxonomy" id="994334"/>
    <lineage>
        <taxon>Eukaryota</taxon>
        <taxon>Fungi</taxon>
        <taxon>Fungi incertae sedis</taxon>
        <taxon>Mucoromycota</taxon>
        <taxon>Mucoromycotina</taxon>
        <taxon>Endogonomycetes</taxon>
        <taxon>Endogonales</taxon>
        <taxon>Endogonaceae</taxon>
        <taxon>Jimgerdemannia</taxon>
    </lineage>
</organism>
<reference evidence="2 3" key="1">
    <citation type="journal article" date="2018" name="New Phytol.">
        <title>Phylogenomics of Endogonaceae and evolution of mycorrhizas within Mucoromycota.</title>
        <authorList>
            <person name="Chang Y."/>
            <person name="Desiro A."/>
            <person name="Na H."/>
            <person name="Sandor L."/>
            <person name="Lipzen A."/>
            <person name="Clum A."/>
            <person name="Barry K."/>
            <person name="Grigoriev I.V."/>
            <person name="Martin F.M."/>
            <person name="Stajich J.E."/>
            <person name="Smith M.E."/>
            <person name="Bonito G."/>
            <person name="Spatafora J.W."/>
        </authorList>
    </citation>
    <scope>NUCLEOTIDE SEQUENCE [LARGE SCALE GENOMIC DNA]</scope>
    <source>
        <strain evidence="2 3">GMNB39</strain>
    </source>
</reference>
<feature type="domain" description="Potassium channel tetramerisation-type BTB" evidence="1">
    <location>
        <begin position="37"/>
        <end position="102"/>
    </location>
</feature>